<reference evidence="7 8" key="1">
    <citation type="submission" date="2016-10" db="EMBL/GenBank/DDBJ databases">
        <authorList>
            <person name="de Groot N.N."/>
        </authorList>
    </citation>
    <scope>NUCLEOTIDE SEQUENCE [LARGE SCALE GENOMIC DNA]</scope>
    <source>
        <strain evidence="7 8">StLB037</strain>
    </source>
</reference>
<gene>
    <name evidence="7" type="ORF">SAMN04487788_0216</name>
</gene>
<evidence type="ECO:0000256" key="2">
    <source>
        <dbReference type="ARBA" id="ARBA00022630"/>
    </source>
</evidence>
<dbReference type="InterPro" id="IPR001155">
    <property type="entry name" value="OxRdtase_FMN_N"/>
</dbReference>
<dbReference type="PANTHER" id="PTHR43303:SF4">
    <property type="entry name" value="NADPH DEHYDROGENASE C23G7.10C-RELATED"/>
    <property type="match status" value="1"/>
</dbReference>
<evidence type="ECO:0000259" key="6">
    <source>
        <dbReference type="Pfam" id="PF00724"/>
    </source>
</evidence>
<keyword evidence="4" id="KW-0521">NADP</keyword>
<accession>A0A1H0KWF3</accession>
<protein>
    <submittedName>
        <fullName evidence="7">2,4-dienoyl-CoA reductase</fullName>
    </submittedName>
</protein>
<evidence type="ECO:0000256" key="3">
    <source>
        <dbReference type="ARBA" id="ARBA00022643"/>
    </source>
</evidence>
<sequence length="352" mass="37063">MSSLFTPLSIRGTEMRNRLWVSPMCQYSAVEGVPNEWHHVHLAQFAAGGAGLVIAEATAVSPEGRISPEDAGIWTDAQAEAWAPIVAAIRSRGAVAGVQLGHAGRKASTTSPLTGGRGTVSPAEGGWTTVAPSALAYDAFAAPVALDAAGIEKVVTDFADATRRAVRAGFQVVEVHAAHGYLLHQFLSPLTNHRDDEYGGSFENRVRLLARVTEAVREAAREAVVFVRFSATDAADGGWDVADTVAASRLVADAGADLIDVSSGGLVPHQHIVPGPGYQVDYAETVRRETGLLVAAVGMIDDPTFGEQILADGRADAILSAREWLRDPHYALRAAAELGAPSPAPAQYLRAY</sequence>
<dbReference type="GO" id="GO:0003959">
    <property type="term" value="F:NADPH dehydrogenase activity"/>
    <property type="evidence" value="ECO:0007669"/>
    <property type="project" value="InterPro"/>
</dbReference>
<dbReference type="PANTHER" id="PTHR43303">
    <property type="entry name" value="NADPH DEHYDROGENASE C23G7.10C-RELATED"/>
    <property type="match status" value="1"/>
</dbReference>
<organism evidence="7 8">
    <name type="scientific">Microbacterium testaceum (strain StLB037)</name>
    <dbReference type="NCBI Taxonomy" id="979556"/>
    <lineage>
        <taxon>Bacteria</taxon>
        <taxon>Bacillati</taxon>
        <taxon>Actinomycetota</taxon>
        <taxon>Actinomycetes</taxon>
        <taxon>Micrococcales</taxon>
        <taxon>Microbacteriaceae</taxon>
        <taxon>Microbacterium</taxon>
    </lineage>
</organism>
<dbReference type="Proteomes" id="UP000186456">
    <property type="component" value="Unassembled WGS sequence"/>
</dbReference>
<feature type="domain" description="NADH:flavin oxidoreductase/NADH oxidase N-terminal" evidence="6">
    <location>
        <begin position="3"/>
        <end position="337"/>
    </location>
</feature>
<dbReference type="EMBL" id="FNJN01000001">
    <property type="protein sequence ID" value="SDO60101.1"/>
    <property type="molecule type" value="Genomic_DNA"/>
</dbReference>
<dbReference type="InterPro" id="IPR044152">
    <property type="entry name" value="YqjM-like"/>
</dbReference>
<evidence type="ECO:0000256" key="1">
    <source>
        <dbReference type="ARBA" id="ARBA00001917"/>
    </source>
</evidence>
<dbReference type="GO" id="GO:0050661">
    <property type="term" value="F:NADP binding"/>
    <property type="evidence" value="ECO:0007669"/>
    <property type="project" value="InterPro"/>
</dbReference>
<dbReference type="Gene3D" id="3.20.20.70">
    <property type="entry name" value="Aldolase class I"/>
    <property type="match status" value="1"/>
</dbReference>
<evidence type="ECO:0000313" key="8">
    <source>
        <dbReference type="Proteomes" id="UP000186456"/>
    </source>
</evidence>
<proteinExistence type="predicted"/>
<dbReference type="CDD" id="cd02932">
    <property type="entry name" value="OYE_YqiM_FMN"/>
    <property type="match status" value="1"/>
</dbReference>
<comment type="cofactor">
    <cofactor evidence="1">
        <name>FMN</name>
        <dbReference type="ChEBI" id="CHEBI:58210"/>
    </cofactor>
</comment>
<evidence type="ECO:0000256" key="4">
    <source>
        <dbReference type="ARBA" id="ARBA00022857"/>
    </source>
</evidence>
<dbReference type="InterPro" id="IPR013785">
    <property type="entry name" value="Aldolase_TIM"/>
</dbReference>
<dbReference type="GO" id="GO:0010181">
    <property type="term" value="F:FMN binding"/>
    <property type="evidence" value="ECO:0007669"/>
    <property type="project" value="InterPro"/>
</dbReference>
<dbReference type="Pfam" id="PF00724">
    <property type="entry name" value="Oxidored_FMN"/>
    <property type="match status" value="1"/>
</dbReference>
<dbReference type="AlphaFoldDB" id="A0A1H0KWF3"/>
<evidence type="ECO:0000313" key="7">
    <source>
        <dbReference type="EMBL" id="SDO60101.1"/>
    </source>
</evidence>
<evidence type="ECO:0000256" key="5">
    <source>
        <dbReference type="ARBA" id="ARBA00023002"/>
    </source>
</evidence>
<keyword evidence="5" id="KW-0560">Oxidoreductase</keyword>
<dbReference type="RefSeq" id="WP_074694131.1">
    <property type="nucleotide sequence ID" value="NZ_FNJN01000001.1"/>
</dbReference>
<name>A0A1H0KWF3_MICTS</name>
<dbReference type="SUPFAM" id="SSF51395">
    <property type="entry name" value="FMN-linked oxidoreductases"/>
    <property type="match status" value="1"/>
</dbReference>
<keyword evidence="2" id="KW-0285">Flavoprotein</keyword>
<keyword evidence="3" id="KW-0288">FMN</keyword>